<gene>
    <name evidence="2" type="ORF">LPC04_13130</name>
</gene>
<dbReference type="RefSeq" id="WP_275682696.1">
    <property type="nucleotide sequence ID" value="NZ_JAJLJH010000003.1"/>
</dbReference>
<name>A0A9X1YKY4_9BURK</name>
<evidence type="ECO:0000313" key="3">
    <source>
        <dbReference type="Proteomes" id="UP001139353"/>
    </source>
</evidence>
<keyword evidence="1" id="KW-0472">Membrane</keyword>
<evidence type="ECO:0000313" key="2">
    <source>
        <dbReference type="EMBL" id="MCK9686653.1"/>
    </source>
</evidence>
<accession>A0A9X1YKY4</accession>
<reference evidence="2" key="1">
    <citation type="submission" date="2021-11" db="EMBL/GenBank/DDBJ databases">
        <title>BS-T2-15 a new species belonging to the Comamonadaceae family isolated from the soil of a French oak forest.</title>
        <authorList>
            <person name="Mieszkin S."/>
            <person name="Alain K."/>
        </authorList>
    </citation>
    <scope>NUCLEOTIDE SEQUENCE</scope>
    <source>
        <strain evidence="2">BS-T2-15</strain>
    </source>
</reference>
<keyword evidence="1" id="KW-0812">Transmembrane</keyword>
<feature type="transmembrane region" description="Helical" evidence="1">
    <location>
        <begin position="26"/>
        <end position="48"/>
    </location>
</feature>
<sequence>MSSAMVGGRSEQPVGRRYRHRAVLRMASVAGALCAGVLGVLSGCAGMIGTHDVDISESQLTVLMARQFPMERKVMEVIDLNITNPVLTLMPQANRVGTELDVTAIDRLFGSTALGHVKLDYGLRFQPSDHTIRMTQVRVRELALSSGSSNLHGAAQRIGGLVAENALENLVLYRMKPAQADEMDRLNLVASPITVTPTGLHMSVSPKQG</sequence>
<dbReference type="Gene3D" id="3.15.10.40">
    <property type="entry name" value="Uncharacterised protein PF07273, DUF1439"/>
    <property type="match status" value="1"/>
</dbReference>
<organism evidence="2 3">
    <name type="scientific">Scleromatobacter humisilvae</name>
    <dbReference type="NCBI Taxonomy" id="2897159"/>
    <lineage>
        <taxon>Bacteria</taxon>
        <taxon>Pseudomonadati</taxon>
        <taxon>Pseudomonadota</taxon>
        <taxon>Betaproteobacteria</taxon>
        <taxon>Burkholderiales</taxon>
        <taxon>Sphaerotilaceae</taxon>
        <taxon>Scleromatobacter</taxon>
    </lineage>
</organism>
<protein>
    <recommendedName>
        <fullName evidence="4">DUF1439 domain-containing protein</fullName>
    </recommendedName>
</protein>
<dbReference type="AlphaFoldDB" id="A0A9X1YKY4"/>
<evidence type="ECO:0000256" key="1">
    <source>
        <dbReference type="SAM" id="Phobius"/>
    </source>
</evidence>
<keyword evidence="1" id="KW-1133">Transmembrane helix</keyword>
<comment type="caution">
    <text evidence="2">The sequence shown here is derived from an EMBL/GenBank/DDBJ whole genome shotgun (WGS) entry which is preliminary data.</text>
</comment>
<dbReference type="EMBL" id="JAJLJH010000003">
    <property type="protein sequence ID" value="MCK9686653.1"/>
    <property type="molecule type" value="Genomic_DNA"/>
</dbReference>
<dbReference type="Proteomes" id="UP001139353">
    <property type="component" value="Unassembled WGS sequence"/>
</dbReference>
<evidence type="ECO:0008006" key="4">
    <source>
        <dbReference type="Google" id="ProtNLM"/>
    </source>
</evidence>
<proteinExistence type="predicted"/>
<keyword evidence="3" id="KW-1185">Reference proteome</keyword>